<sequence length="70" mass="7575">MLIMCTHSSGSNESWFAMDISRLLTISESVPSIAVSRSLSFCLRSLGSSVTHEGFTGDPLPLVDPEWLSS</sequence>
<name>A0A0A8XYS7_ARUDO</name>
<dbReference type="EMBL" id="GBRH01278874">
    <property type="protein sequence ID" value="JAD19021.1"/>
    <property type="molecule type" value="Transcribed_RNA"/>
</dbReference>
<reference evidence="1" key="2">
    <citation type="journal article" date="2015" name="Data Brief">
        <title>Shoot transcriptome of the giant reed, Arundo donax.</title>
        <authorList>
            <person name="Barrero R.A."/>
            <person name="Guerrero F.D."/>
            <person name="Moolhuijzen P."/>
            <person name="Goolsby J.A."/>
            <person name="Tidwell J."/>
            <person name="Bellgard S.E."/>
            <person name="Bellgard M.I."/>
        </authorList>
    </citation>
    <scope>NUCLEOTIDE SEQUENCE</scope>
    <source>
        <tissue evidence="1">Shoot tissue taken approximately 20 cm above the soil surface</tissue>
    </source>
</reference>
<proteinExistence type="predicted"/>
<evidence type="ECO:0000313" key="1">
    <source>
        <dbReference type="EMBL" id="JAD19021.1"/>
    </source>
</evidence>
<organism evidence="1">
    <name type="scientific">Arundo donax</name>
    <name type="common">Giant reed</name>
    <name type="synonym">Donax arundinaceus</name>
    <dbReference type="NCBI Taxonomy" id="35708"/>
    <lineage>
        <taxon>Eukaryota</taxon>
        <taxon>Viridiplantae</taxon>
        <taxon>Streptophyta</taxon>
        <taxon>Embryophyta</taxon>
        <taxon>Tracheophyta</taxon>
        <taxon>Spermatophyta</taxon>
        <taxon>Magnoliopsida</taxon>
        <taxon>Liliopsida</taxon>
        <taxon>Poales</taxon>
        <taxon>Poaceae</taxon>
        <taxon>PACMAD clade</taxon>
        <taxon>Arundinoideae</taxon>
        <taxon>Arundineae</taxon>
        <taxon>Arundo</taxon>
    </lineage>
</organism>
<accession>A0A0A8XYS7</accession>
<reference evidence="1" key="1">
    <citation type="submission" date="2014-09" db="EMBL/GenBank/DDBJ databases">
        <authorList>
            <person name="Magalhaes I.L.F."/>
            <person name="Oliveira U."/>
            <person name="Santos F.R."/>
            <person name="Vidigal T.H.D.A."/>
            <person name="Brescovit A.D."/>
            <person name="Santos A.J."/>
        </authorList>
    </citation>
    <scope>NUCLEOTIDE SEQUENCE</scope>
    <source>
        <tissue evidence="1">Shoot tissue taken approximately 20 cm above the soil surface</tissue>
    </source>
</reference>
<dbReference type="AlphaFoldDB" id="A0A0A8XYS7"/>
<protein>
    <submittedName>
        <fullName evidence="1">Uncharacterized protein</fullName>
    </submittedName>
</protein>